<dbReference type="EC" id="3.5.4.11" evidence="2"/>
<dbReference type="SUPFAM" id="SSF51556">
    <property type="entry name" value="Metallo-dependent hydrolases"/>
    <property type="match status" value="1"/>
</dbReference>
<reference evidence="2 3" key="1">
    <citation type="submission" date="2020-04" db="EMBL/GenBank/DDBJ databases">
        <authorList>
            <person name="De Canck E."/>
        </authorList>
    </citation>
    <scope>NUCLEOTIDE SEQUENCE [LARGE SCALE GENOMIC DNA]</scope>
    <source>
        <strain evidence="2 3">LMG 29739</strain>
    </source>
</reference>
<dbReference type="InterPro" id="IPR052349">
    <property type="entry name" value="Metallo-hydrolase_Enzymes"/>
</dbReference>
<proteinExistence type="predicted"/>
<dbReference type="GO" id="GO:0004131">
    <property type="term" value="F:cytosine deaminase activity"/>
    <property type="evidence" value="ECO:0007669"/>
    <property type="project" value="TreeGrafter"/>
</dbReference>
<evidence type="ECO:0000259" key="1">
    <source>
        <dbReference type="Pfam" id="PF07969"/>
    </source>
</evidence>
<dbReference type="EMBL" id="CADIKF010000011">
    <property type="protein sequence ID" value="CAB3754226.1"/>
    <property type="molecule type" value="Genomic_DNA"/>
</dbReference>
<dbReference type="InterPro" id="IPR032466">
    <property type="entry name" value="Metal_Hydrolase"/>
</dbReference>
<dbReference type="GO" id="GO:0006209">
    <property type="term" value="P:cytosine catabolic process"/>
    <property type="evidence" value="ECO:0007669"/>
    <property type="project" value="TreeGrafter"/>
</dbReference>
<dbReference type="InterPro" id="IPR013108">
    <property type="entry name" value="Amidohydro_3"/>
</dbReference>
<dbReference type="GO" id="GO:0050228">
    <property type="term" value="F:pterin deaminase activity"/>
    <property type="evidence" value="ECO:0007669"/>
    <property type="project" value="UniProtKB-EC"/>
</dbReference>
<dbReference type="Pfam" id="PF07969">
    <property type="entry name" value="Amidohydro_3"/>
    <property type="match status" value="1"/>
</dbReference>
<gene>
    <name evidence="2" type="primary">codAch2_1</name>
    <name evidence="2" type="ORF">LMG29739_01926</name>
</gene>
<dbReference type="Gene3D" id="3.20.20.140">
    <property type="entry name" value="Metal-dependent hydrolases"/>
    <property type="match status" value="1"/>
</dbReference>
<organism evidence="2 3">
    <name type="scientific">Paraburkholderia solisilvae</name>
    <dbReference type="NCBI Taxonomy" id="624376"/>
    <lineage>
        <taxon>Bacteria</taxon>
        <taxon>Pseudomonadati</taxon>
        <taxon>Pseudomonadota</taxon>
        <taxon>Betaproteobacteria</taxon>
        <taxon>Burkholderiales</taxon>
        <taxon>Burkholderiaceae</taxon>
        <taxon>Paraburkholderia</taxon>
    </lineage>
</organism>
<name>A0A6J5DN40_9BURK</name>
<dbReference type="Proteomes" id="UP000494329">
    <property type="component" value="Unassembled WGS sequence"/>
</dbReference>
<dbReference type="NCBIfam" id="NF005759">
    <property type="entry name" value="PRK07583.1"/>
    <property type="match status" value="1"/>
</dbReference>
<dbReference type="AlphaFoldDB" id="A0A6J5DN40"/>
<dbReference type="PANTHER" id="PTHR32027:SF0">
    <property type="entry name" value="CYTOSINE DEAMINASE"/>
    <property type="match status" value="1"/>
</dbReference>
<dbReference type="PANTHER" id="PTHR32027">
    <property type="entry name" value="CYTOSINE DEAMINASE"/>
    <property type="match status" value="1"/>
</dbReference>
<keyword evidence="2" id="KW-0378">Hydrolase</keyword>
<keyword evidence="3" id="KW-1185">Reference proteome</keyword>
<evidence type="ECO:0000313" key="3">
    <source>
        <dbReference type="Proteomes" id="UP000494329"/>
    </source>
</evidence>
<sequence>MRHTSPPVRGRYWPAGRRVFTRPRPQADISLPVFSDLRAAWTGRIELQANALVPLNVYLSDDAGPLADKVARYGGSLGAVVRLSGLPNHPVLPQHDAALTRLFRLAAERALDVDLHVDETDDPDSRMLREVARVALRERFTGRIVCSHCCSLALQTDEYIDATLNDLLAAGIDIVSLPTVNMYLQSRQAGRTPRWRGVTLLHEMKSRGLRVAVAGDNCRDPFHAYGDHDMLDTFTQAVRILQLDHPFADWLTTATRAPAEIMRLDNDDSIGALAVGGRADLILVRARTYSELLSRHQFDRIVLRMGRAIDTTLPDYRLLDDMN</sequence>
<protein>
    <submittedName>
        <fullName evidence="2">Pterin deaminase</fullName>
        <ecNumber evidence="2">3.5.4.11</ecNumber>
    </submittedName>
</protein>
<accession>A0A6J5DN40</accession>
<dbReference type="RefSeq" id="WP_377700764.1">
    <property type="nucleotide sequence ID" value="NZ_JBHLTY010000044.1"/>
</dbReference>
<feature type="domain" description="Amidohydrolase 3" evidence="1">
    <location>
        <begin position="84"/>
        <end position="285"/>
    </location>
</feature>
<evidence type="ECO:0000313" key="2">
    <source>
        <dbReference type="EMBL" id="CAB3754226.1"/>
    </source>
</evidence>
<dbReference type="GO" id="GO:0035888">
    <property type="term" value="F:isoguanine deaminase activity"/>
    <property type="evidence" value="ECO:0007669"/>
    <property type="project" value="TreeGrafter"/>
</dbReference>